<dbReference type="FunFam" id="3.40.630.10:FF:000065">
    <property type="entry name" value="Transferrin receptor 1b"/>
    <property type="match status" value="1"/>
</dbReference>
<keyword evidence="2" id="KW-0564">Palmitate</keyword>
<evidence type="ECO:0000313" key="6">
    <source>
        <dbReference type="EMBL" id="DBA26281.1"/>
    </source>
</evidence>
<comment type="caution">
    <text evidence="6">The sequence shown here is derived from an EMBL/GenBank/DDBJ whole genome shotgun (WGS) entry which is preliminary data.</text>
</comment>
<keyword evidence="2" id="KW-0325">Glycoprotein</keyword>
<dbReference type="EMBL" id="DYDO01000004">
    <property type="protein sequence ID" value="DBA26281.1"/>
    <property type="molecule type" value="Genomic_DNA"/>
</dbReference>
<dbReference type="InterPro" id="IPR007484">
    <property type="entry name" value="Peptidase_M28"/>
</dbReference>
<dbReference type="SUPFAM" id="SSF52025">
    <property type="entry name" value="PA domain"/>
    <property type="match status" value="1"/>
</dbReference>
<protein>
    <recommendedName>
        <fullName evidence="2">Transferrin receptor protein 1</fullName>
    </recommendedName>
</protein>
<comment type="subunit">
    <text evidence="2">Homodimer; disulfide-linked.</text>
</comment>
<organism evidence="6 7">
    <name type="scientific">Pyxicephalus adspersus</name>
    <name type="common">African bullfrog</name>
    <dbReference type="NCBI Taxonomy" id="30357"/>
    <lineage>
        <taxon>Eukaryota</taxon>
        <taxon>Metazoa</taxon>
        <taxon>Chordata</taxon>
        <taxon>Craniata</taxon>
        <taxon>Vertebrata</taxon>
        <taxon>Euteleostomi</taxon>
        <taxon>Amphibia</taxon>
        <taxon>Batrachia</taxon>
        <taxon>Anura</taxon>
        <taxon>Neobatrachia</taxon>
        <taxon>Ranoidea</taxon>
        <taxon>Pyxicephalidae</taxon>
        <taxon>Pyxicephalinae</taxon>
        <taxon>Pyxicephalus</taxon>
    </lineage>
</organism>
<dbReference type="InterPro" id="IPR039373">
    <property type="entry name" value="Peptidase_M28B"/>
</dbReference>
<comment type="similarity">
    <text evidence="1 2">Belongs to the peptidase M28 family. M28B subfamily.</text>
</comment>
<keyword evidence="2" id="KW-0254">Endocytosis</keyword>
<dbReference type="GO" id="GO:0009897">
    <property type="term" value="C:external side of plasma membrane"/>
    <property type="evidence" value="ECO:0007669"/>
    <property type="project" value="TreeGrafter"/>
</dbReference>
<dbReference type="GO" id="GO:0004998">
    <property type="term" value="F:transferrin receptor activity"/>
    <property type="evidence" value="ECO:0007669"/>
    <property type="project" value="UniProtKB-UniRule"/>
</dbReference>
<name>A0AAV3A5D9_PYXAD</name>
<dbReference type="FunFam" id="1.20.930.40:FF:000002">
    <property type="entry name" value="Transferrin receptor protein 1"/>
    <property type="match status" value="1"/>
</dbReference>
<dbReference type="AlphaFoldDB" id="A0AAV3A5D9"/>
<dbReference type="InterPro" id="IPR036757">
    <property type="entry name" value="TFR-like_dimer_dom_sf"/>
</dbReference>
<evidence type="ECO:0000259" key="3">
    <source>
        <dbReference type="Pfam" id="PF02225"/>
    </source>
</evidence>
<keyword evidence="2" id="KW-0472">Membrane</keyword>
<comment type="function">
    <text evidence="2">Cellular uptake of iron occurs via receptor-mediated endocytosis of ligand-occupied transferrin receptor into specialized endosomes. Endosomal acidification leads to iron release. The apotransferrin-receptor complex is then recycled to the cell surface with a return to neutral pH and the concomitant loss of affinity of apotransferrin for its receptor. Transferrin receptor is necessary for development of erythrocytes and the nervous system. Acts as a lipid sensor that regulates mitochondrial fusion by regulating activation of the JNK pathway.</text>
</comment>
<sequence>MAAELVGFINRCLPGFLIGYLSHRGRVAVTQENKVDSAKQEEDVHEVYSDDSPTVLYWSDLKPMLDRRIEHLNFETSVRNLFGTTPDPGSFDEESVAAVMDRELTKIGLDKVWTDEHYVTLQDKGRSNKVQLLASGNIINTYDLTSYVAYSPKGSVTGKLVYGLYGRQEDFNTLRDNNVNVTGVLVLLRSGKISLSEKVRNAELAKAAGVLVYPDPSDFIFPSGANQEIESPFGHAHFGTGDPYTPGFPSFNHTQFPPSRSSGLPGIPVQSLSSSDGKALLSQMENSGCPTDWKVGCKLKDQHTVNLEVDNVLAEKKILNVFGVIKGLEEPDRYVVVGAQRNSYSMGVAQSVVGSSILLEVARVITQMVKEDQYKPRRSIVFASWSAGDFGAVGATEWLEGYLSTLHLKTISYISLDSSIQGTGSLEVSGSPLMHTMVMKTLNEVRILLACLYTSVNTNVIFCSKQPLSMADSAYPFLAYSGVPSVSFSFKKDKKSYAYLGTRKDTFENFQKLVNIDPMCRAVANLATQIILRLTHDHKLPLDFVKYKEVLRRVSIDLNAKRADINSLDLTLDWIHSATGDFGRAAATLMNDFDSSDLENKPFLRSLNDRVMKIEHSLLSPYVSPKDSPFRHILYGYGNHTVEALKNHLSFLKDETLFDKDGFKNQMALLTWTVQGAANALAGEIWEIYNEF</sequence>
<evidence type="ECO:0000256" key="1">
    <source>
        <dbReference type="ARBA" id="ARBA00005634"/>
    </source>
</evidence>
<evidence type="ECO:0000313" key="7">
    <source>
        <dbReference type="Proteomes" id="UP001181693"/>
    </source>
</evidence>
<dbReference type="InterPro" id="IPR046450">
    <property type="entry name" value="PA_dom_sf"/>
</dbReference>
<dbReference type="InterPro" id="IPR007365">
    <property type="entry name" value="TFR-like_dimer_dom"/>
</dbReference>
<dbReference type="SUPFAM" id="SSF47672">
    <property type="entry name" value="Transferrin receptor-like dimerisation domain"/>
    <property type="match status" value="1"/>
</dbReference>
<dbReference type="Gene3D" id="3.40.630.10">
    <property type="entry name" value="Zn peptidases"/>
    <property type="match status" value="1"/>
</dbReference>
<accession>A0AAV3A5D9</accession>
<dbReference type="PANTHER" id="PTHR10404">
    <property type="entry name" value="N-ACETYLATED-ALPHA-LINKED ACIDIC DIPEPTIDASE"/>
    <property type="match status" value="1"/>
</dbReference>
<dbReference type="GO" id="GO:0033572">
    <property type="term" value="P:transferrin transport"/>
    <property type="evidence" value="ECO:0007669"/>
    <property type="project" value="UniProtKB-UniRule"/>
</dbReference>
<keyword evidence="2" id="KW-1003">Cell membrane</keyword>
<dbReference type="GO" id="GO:0006879">
    <property type="term" value="P:intracellular iron ion homeostasis"/>
    <property type="evidence" value="ECO:0007669"/>
    <property type="project" value="UniProtKB-UniRule"/>
</dbReference>
<dbReference type="GO" id="GO:0042470">
    <property type="term" value="C:melanosome"/>
    <property type="evidence" value="ECO:0007669"/>
    <property type="project" value="UniProtKB-SubCell"/>
</dbReference>
<dbReference type="Proteomes" id="UP001181693">
    <property type="component" value="Unassembled WGS sequence"/>
</dbReference>
<feature type="domain" description="Transferrin receptor-like dimerisation" evidence="4">
    <location>
        <begin position="571"/>
        <end position="681"/>
    </location>
</feature>
<dbReference type="Pfam" id="PF04253">
    <property type="entry name" value="TFR_dimer"/>
    <property type="match status" value="1"/>
</dbReference>
<dbReference type="GO" id="GO:0031623">
    <property type="term" value="P:receptor internalization"/>
    <property type="evidence" value="ECO:0007669"/>
    <property type="project" value="UniProtKB-UniRule"/>
</dbReference>
<dbReference type="Gene3D" id="1.20.930.40">
    <property type="entry name" value="Transferrin receptor-like, dimerisation domain"/>
    <property type="match status" value="1"/>
</dbReference>
<evidence type="ECO:0000256" key="2">
    <source>
        <dbReference type="RuleBase" id="RU367157"/>
    </source>
</evidence>
<dbReference type="Gene3D" id="3.50.30.30">
    <property type="match status" value="1"/>
</dbReference>
<proteinExistence type="inferred from homology"/>
<comment type="PTM">
    <text evidence="2">Stearoylated.</text>
</comment>
<evidence type="ECO:0000259" key="5">
    <source>
        <dbReference type="Pfam" id="PF04389"/>
    </source>
</evidence>
<comment type="subcellular location">
    <subcellularLocation>
        <location evidence="2">Cell membrane</location>
        <topology evidence="2">Single-pass type II membrane protein</topology>
    </subcellularLocation>
    <subcellularLocation>
        <location evidence="2">Melanosome</location>
    </subcellularLocation>
</comment>
<feature type="domain" description="Peptidase M28" evidence="5">
    <location>
        <begin position="320"/>
        <end position="512"/>
    </location>
</feature>
<dbReference type="PANTHER" id="PTHR10404:SF26">
    <property type="entry name" value="TRANSFERRIN RECEPTOR PROTEIN 1"/>
    <property type="match status" value="1"/>
</dbReference>
<keyword evidence="2" id="KW-0449">Lipoprotein</keyword>
<gene>
    <name evidence="6" type="ORF">GDO54_010564</name>
</gene>
<dbReference type="InterPro" id="IPR003137">
    <property type="entry name" value="PA_domain"/>
</dbReference>
<feature type="domain" description="PA" evidence="3">
    <location>
        <begin position="156"/>
        <end position="226"/>
    </location>
</feature>
<dbReference type="Pfam" id="PF02225">
    <property type="entry name" value="PA"/>
    <property type="match status" value="1"/>
</dbReference>
<keyword evidence="2" id="KW-0675">Receptor</keyword>
<dbReference type="Pfam" id="PF04389">
    <property type="entry name" value="Peptidase_M28"/>
    <property type="match status" value="1"/>
</dbReference>
<evidence type="ECO:0000259" key="4">
    <source>
        <dbReference type="Pfam" id="PF04253"/>
    </source>
</evidence>
<dbReference type="SUPFAM" id="SSF53187">
    <property type="entry name" value="Zn-dependent exopeptidases"/>
    <property type="match status" value="1"/>
</dbReference>
<keyword evidence="7" id="KW-1185">Reference proteome</keyword>
<reference evidence="6" key="1">
    <citation type="thesis" date="2020" institute="ProQuest LLC" country="789 East Eisenhower Parkway, Ann Arbor, MI, USA">
        <title>Comparative Genomics and Chromosome Evolution.</title>
        <authorList>
            <person name="Mudd A.B."/>
        </authorList>
    </citation>
    <scope>NUCLEOTIDE SEQUENCE</scope>
    <source>
        <strain evidence="6">1538</strain>
        <tissue evidence="6">Blood</tissue>
    </source>
</reference>